<proteinExistence type="inferred from homology"/>
<dbReference type="SUPFAM" id="SSF52540">
    <property type="entry name" value="P-loop containing nucleoside triphosphate hydrolases"/>
    <property type="match status" value="1"/>
</dbReference>
<dbReference type="FunFam" id="3.40.1170.10:FF:000001">
    <property type="entry name" value="DNA mismatch repair protein MutS"/>
    <property type="match status" value="1"/>
</dbReference>
<dbReference type="GO" id="GO:0005829">
    <property type="term" value="C:cytosol"/>
    <property type="evidence" value="ECO:0007669"/>
    <property type="project" value="TreeGrafter"/>
</dbReference>
<dbReference type="SUPFAM" id="SSF48334">
    <property type="entry name" value="DNA repair protein MutS, domain III"/>
    <property type="match status" value="1"/>
</dbReference>
<dbReference type="InterPro" id="IPR045076">
    <property type="entry name" value="MutS"/>
</dbReference>
<evidence type="ECO:0000256" key="5">
    <source>
        <dbReference type="ARBA" id="ARBA00022840"/>
    </source>
</evidence>
<dbReference type="Pfam" id="PF01624">
    <property type="entry name" value="MutS_I"/>
    <property type="match status" value="1"/>
</dbReference>
<evidence type="ECO:0000313" key="11">
    <source>
        <dbReference type="EMBL" id="AUD78960.1"/>
    </source>
</evidence>
<dbReference type="EMBL" id="CP025120">
    <property type="protein sequence ID" value="AUD78960.1"/>
    <property type="molecule type" value="Genomic_DNA"/>
</dbReference>
<keyword evidence="5 9" id="KW-0067">ATP-binding</keyword>
<evidence type="ECO:0000256" key="7">
    <source>
        <dbReference type="ARBA" id="ARBA00023204"/>
    </source>
</evidence>
<dbReference type="InterPro" id="IPR007696">
    <property type="entry name" value="DNA_mismatch_repair_MutS_core"/>
</dbReference>
<dbReference type="SUPFAM" id="SSF53150">
    <property type="entry name" value="DNA repair protein MutS, domain II"/>
    <property type="match status" value="1"/>
</dbReference>
<keyword evidence="12" id="KW-1185">Reference proteome</keyword>
<dbReference type="GO" id="GO:0003684">
    <property type="term" value="F:damaged DNA binding"/>
    <property type="evidence" value="ECO:0007669"/>
    <property type="project" value="UniProtKB-UniRule"/>
</dbReference>
<dbReference type="GO" id="GO:0140664">
    <property type="term" value="F:ATP-dependent DNA damage sensor activity"/>
    <property type="evidence" value="ECO:0007669"/>
    <property type="project" value="InterPro"/>
</dbReference>
<dbReference type="InterPro" id="IPR036187">
    <property type="entry name" value="DNA_mismatch_repair_MutS_sf"/>
</dbReference>
<evidence type="ECO:0000256" key="9">
    <source>
        <dbReference type="HAMAP-Rule" id="MF_00096"/>
    </source>
</evidence>
<dbReference type="NCBIfam" id="TIGR01070">
    <property type="entry name" value="mutS1"/>
    <property type="match status" value="1"/>
</dbReference>
<dbReference type="FunFam" id="1.10.1420.10:FF:000002">
    <property type="entry name" value="DNA mismatch repair protein MutS"/>
    <property type="match status" value="1"/>
</dbReference>
<dbReference type="InterPro" id="IPR005748">
    <property type="entry name" value="DNA_mismatch_repair_MutS"/>
</dbReference>
<dbReference type="SUPFAM" id="SSF55271">
    <property type="entry name" value="DNA repair protein MutS, domain I"/>
    <property type="match status" value="1"/>
</dbReference>
<dbReference type="RefSeq" id="WP_106646801.1">
    <property type="nucleotide sequence ID" value="NZ_BMGO01000001.1"/>
</dbReference>
<dbReference type="Pfam" id="PF05190">
    <property type="entry name" value="MutS_IV"/>
    <property type="match status" value="1"/>
</dbReference>
<keyword evidence="6 9" id="KW-0238">DNA-binding</keyword>
<dbReference type="PANTHER" id="PTHR11361:SF34">
    <property type="entry name" value="DNA MISMATCH REPAIR PROTEIN MSH1, MITOCHONDRIAL"/>
    <property type="match status" value="1"/>
</dbReference>
<dbReference type="Gene3D" id="3.40.1170.10">
    <property type="entry name" value="DNA repair protein MutS, domain I"/>
    <property type="match status" value="1"/>
</dbReference>
<dbReference type="GO" id="GO:0006298">
    <property type="term" value="P:mismatch repair"/>
    <property type="evidence" value="ECO:0007669"/>
    <property type="project" value="UniProtKB-UniRule"/>
</dbReference>
<evidence type="ECO:0000256" key="6">
    <source>
        <dbReference type="ARBA" id="ARBA00023125"/>
    </source>
</evidence>
<comment type="function">
    <text evidence="8 9">This protein is involved in the repair of mismatches in DNA. It is possible that it carries out the mismatch recognition step. This protein has a weak ATPase activity.</text>
</comment>
<dbReference type="InterPro" id="IPR036678">
    <property type="entry name" value="MutS_con_dom_sf"/>
</dbReference>
<name>A0A2K9A8B0_9GAMM</name>
<comment type="similarity">
    <text evidence="1 9 10">Belongs to the DNA mismatch repair MutS family.</text>
</comment>
<reference evidence="11 12" key="1">
    <citation type="submission" date="2017-12" db="EMBL/GenBank/DDBJ databases">
        <title>Kangiella profundi FT102 completed genome.</title>
        <authorList>
            <person name="Xu J."/>
            <person name="Wang J."/>
            <person name="Lu Y."/>
        </authorList>
    </citation>
    <scope>NUCLEOTIDE SEQUENCE [LARGE SCALE GENOMIC DNA]</scope>
    <source>
        <strain evidence="11 12">FT102</strain>
    </source>
</reference>
<dbReference type="SMART" id="SM00534">
    <property type="entry name" value="MUTSac"/>
    <property type="match status" value="1"/>
</dbReference>
<dbReference type="SMART" id="SM00533">
    <property type="entry name" value="MUTSd"/>
    <property type="match status" value="1"/>
</dbReference>
<evidence type="ECO:0000256" key="8">
    <source>
        <dbReference type="ARBA" id="ARBA00024647"/>
    </source>
</evidence>
<dbReference type="CDD" id="cd03284">
    <property type="entry name" value="ABC_MutS1"/>
    <property type="match status" value="1"/>
</dbReference>
<dbReference type="Gene3D" id="3.30.420.110">
    <property type="entry name" value="MutS, connector domain"/>
    <property type="match status" value="1"/>
</dbReference>
<keyword evidence="3 9" id="KW-0547">Nucleotide-binding</keyword>
<dbReference type="InterPro" id="IPR017261">
    <property type="entry name" value="DNA_mismatch_repair_MutS/MSH"/>
</dbReference>
<dbReference type="FunFam" id="3.40.50.300:FF:000870">
    <property type="entry name" value="MutS protein homolog 4"/>
    <property type="match status" value="1"/>
</dbReference>
<evidence type="ECO:0000256" key="4">
    <source>
        <dbReference type="ARBA" id="ARBA00022763"/>
    </source>
</evidence>
<dbReference type="Pfam" id="PF05192">
    <property type="entry name" value="MutS_III"/>
    <property type="match status" value="1"/>
</dbReference>
<dbReference type="InterPro" id="IPR000432">
    <property type="entry name" value="DNA_mismatch_repair_MutS_C"/>
</dbReference>
<dbReference type="InterPro" id="IPR007695">
    <property type="entry name" value="DNA_mismatch_repair_MutS-lik_N"/>
</dbReference>
<dbReference type="InterPro" id="IPR007860">
    <property type="entry name" value="DNA_mmatch_repair_MutS_con_dom"/>
</dbReference>
<evidence type="ECO:0000256" key="2">
    <source>
        <dbReference type="ARBA" id="ARBA00021982"/>
    </source>
</evidence>
<dbReference type="NCBIfam" id="NF003810">
    <property type="entry name" value="PRK05399.1"/>
    <property type="match status" value="1"/>
</dbReference>
<dbReference type="OrthoDB" id="9802448at2"/>
<keyword evidence="4 9" id="KW-0227">DNA damage</keyword>
<dbReference type="Pfam" id="PF05188">
    <property type="entry name" value="MutS_II"/>
    <property type="match status" value="1"/>
</dbReference>
<dbReference type="PROSITE" id="PS00486">
    <property type="entry name" value="DNA_MISMATCH_REPAIR_2"/>
    <property type="match status" value="1"/>
</dbReference>
<dbReference type="Gene3D" id="3.40.50.300">
    <property type="entry name" value="P-loop containing nucleotide triphosphate hydrolases"/>
    <property type="match status" value="1"/>
</dbReference>
<organism evidence="11 12">
    <name type="scientific">Kangiella profundi</name>
    <dbReference type="NCBI Taxonomy" id="1561924"/>
    <lineage>
        <taxon>Bacteria</taxon>
        <taxon>Pseudomonadati</taxon>
        <taxon>Pseudomonadota</taxon>
        <taxon>Gammaproteobacteria</taxon>
        <taxon>Kangiellales</taxon>
        <taxon>Kangiellaceae</taxon>
        <taxon>Kangiella</taxon>
    </lineage>
</organism>
<dbReference type="AlphaFoldDB" id="A0A2K9A8B0"/>
<dbReference type="InterPro" id="IPR027417">
    <property type="entry name" value="P-loop_NTPase"/>
</dbReference>
<dbReference type="KEGG" id="kpd:CW740_06735"/>
<dbReference type="GO" id="GO:0005524">
    <property type="term" value="F:ATP binding"/>
    <property type="evidence" value="ECO:0007669"/>
    <property type="project" value="UniProtKB-UniRule"/>
</dbReference>
<dbReference type="InterPro" id="IPR007861">
    <property type="entry name" value="DNA_mismatch_repair_MutS_clamp"/>
</dbReference>
<gene>
    <name evidence="9 11" type="primary">mutS</name>
    <name evidence="11" type="ORF">CW740_06735</name>
</gene>
<keyword evidence="7 9" id="KW-0234">DNA repair</keyword>
<dbReference type="InterPro" id="IPR016151">
    <property type="entry name" value="DNA_mismatch_repair_MutS_N"/>
</dbReference>
<evidence type="ECO:0000256" key="1">
    <source>
        <dbReference type="ARBA" id="ARBA00006271"/>
    </source>
</evidence>
<dbReference type="PANTHER" id="PTHR11361">
    <property type="entry name" value="DNA MISMATCH REPAIR PROTEIN MUTS FAMILY MEMBER"/>
    <property type="match status" value="1"/>
</dbReference>
<evidence type="ECO:0000256" key="10">
    <source>
        <dbReference type="RuleBase" id="RU003756"/>
    </source>
</evidence>
<evidence type="ECO:0000256" key="3">
    <source>
        <dbReference type="ARBA" id="ARBA00022741"/>
    </source>
</evidence>
<protein>
    <recommendedName>
        <fullName evidence="2 9">DNA mismatch repair protein MutS</fullName>
    </recommendedName>
</protein>
<evidence type="ECO:0000313" key="12">
    <source>
        <dbReference type="Proteomes" id="UP000232693"/>
    </source>
</evidence>
<dbReference type="GO" id="GO:0030983">
    <property type="term" value="F:mismatched DNA binding"/>
    <property type="evidence" value="ECO:0007669"/>
    <property type="project" value="InterPro"/>
</dbReference>
<accession>A0A2K9A8B0</accession>
<dbReference type="Pfam" id="PF00488">
    <property type="entry name" value="MutS_V"/>
    <property type="match status" value="1"/>
</dbReference>
<dbReference type="PIRSF" id="PIRSF037677">
    <property type="entry name" value="DNA_mis_repair_Msh6"/>
    <property type="match status" value="1"/>
</dbReference>
<sequence>MGMTEQEITPQALDQHTPMMRQYWQLKQNHMDYLLFYRMGDFYELFYDDAKRAAELLDITLTKRGSSAGEPIPMAGVPFHAVDSYLARIVKLGESVAICEQIGDPATSKGPVERKVVRIVTPGTLYDENLLDALSDKLLAAAYKKRDHYGLACLDMASGRFWLSEFDNKNAFQAELFRIKPAELILADNQQELTQGLSTAVKWQPDWAFDFEQNRDKLLNHFAVQSLASFGCDDYELAICAAGAVLDYAKTTQLNNLPHIRLLQKLEHSDQLVLDPATRRNLELTENIQSGQSNTLFEVMNSTQTVMGARLLKRWLHTPLRNHANVQKRLDSVENLIHDHAFLSIQPILAEVADIERIVTRIALASANPRDLKRLQQGLTQSSLLLEELNQLNISLDQAQYIEPLPNIQQLLERALVEQPPMVIRDGGVIAEGYDTELDELRSLADDANEFMLSLEQREKEESGINTLKVGYNKVHGFYIEISRAQSHQTPAHYIRRQTLKNAERFITPELKEYEEKVLTSKTRALALEKRLYDELIQELQKHVAEIQSTASAIAEIDVLACFAERATNLGFNRPTLSNNDGLNIKQGRHPVVEFHSKEPFIPNDLSINNQERSLIITGPNMGGKSTYMRQTALITLLAYVGSYVPADTAEIGPIDRIFTRIGASDDLASGRSTFMVEMSETANILNNATSNSLILLDEIGRGTSTFDGLALASATIQYIHEKLQSYTLFATHYFELTQQAEQWDAMVNLHFSATEHKDGGQEKLIFSHQIQAGPANQSYGIQVAQLAGLPKTVIQQARLLLQHFEQHGTHETELPHIDLELIESAQSNPELEAMAELVKSANLDEMTPREALELLYKLKESLQ</sequence>
<dbReference type="Gene3D" id="6.10.140.430">
    <property type="match status" value="1"/>
</dbReference>
<dbReference type="HAMAP" id="MF_00096">
    <property type="entry name" value="MutS"/>
    <property type="match status" value="1"/>
</dbReference>
<dbReference type="Proteomes" id="UP000232693">
    <property type="component" value="Chromosome"/>
</dbReference>
<feature type="binding site" evidence="9">
    <location>
        <begin position="619"/>
        <end position="626"/>
    </location>
    <ligand>
        <name>ATP</name>
        <dbReference type="ChEBI" id="CHEBI:30616"/>
    </ligand>
</feature>
<dbReference type="Gene3D" id="1.10.1420.10">
    <property type="match status" value="2"/>
</dbReference>